<gene>
    <name evidence="6" type="ORF">KYK27_00175</name>
</gene>
<keyword evidence="7" id="KW-1185">Reference proteome</keyword>
<evidence type="ECO:0000256" key="3">
    <source>
        <dbReference type="ARBA" id="ARBA00022989"/>
    </source>
</evidence>
<protein>
    <submittedName>
        <fullName evidence="6">Translocation/assembly module TamB</fullName>
    </submittedName>
</protein>
<keyword evidence="3" id="KW-1133">Transmembrane helix</keyword>
<evidence type="ECO:0000256" key="2">
    <source>
        <dbReference type="ARBA" id="ARBA00022692"/>
    </source>
</evidence>
<dbReference type="PANTHER" id="PTHR30441:SF8">
    <property type="entry name" value="DUF748 DOMAIN-CONTAINING PROTEIN"/>
    <property type="match status" value="1"/>
</dbReference>
<feature type="domain" description="Translocation and assembly module TamB C-terminal" evidence="5">
    <location>
        <begin position="1064"/>
        <end position="1130"/>
    </location>
</feature>
<dbReference type="PANTHER" id="PTHR30441">
    <property type="entry name" value="DUF748 DOMAIN-CONTAINING PROTEIN"/>
    <property type="match status" value="1"/>
</dbReference>
<dbReference type="Proteomes" id="UP000774935">
    <property type="component" value="Unassembled WGS sequence"/>
</dbReference>
<evidence type="ECO:0000313" key="6">
    <source>
        <dbReference type="EMBL" id="MBW3363442.1"/>
    </source>
</evidence>
<organism evidence="6 7">
    <name type="scientific">Pontibacter populi</name>
    <dbReference type="NCBI Taxonomy" id="890055"/>
    <lineage>
        <taxon>Bacteria</taxon>
        <taxon>Pseudomonadati</taxon>
        <taxon>Bacteroidota</taxon>
        <taxon>Cytophagia</taxon>
        <taxon>Cytophagales</taxon>
        <taxon>Hymenobacteraceae</taxon>
        <taxon>Pontibacter</taxon>
    </lineage>
</organism>
<feature type="domain" description="Translocation and assembly module TamB C-terminal" evidence="5">
    <location>
        <begin position="1142"/>
        <end position="1597"/>
    </location>
</feature>
<dbReference type="InterPro" id="IPR007452">
    <property type="entry name" value="TamB_C"/>
</dbReference>
<dbReference type="Pfam" id="PF04357">
    <property type="entry name" value="TamB"/>
    <property type="match status" value="2"/>
</dbReference>
<sequence>MLGTKVEIGGFTTDWRNALVLKEVYIEDQQQDTLWYSERLGVDMNILGLLSGTYDISKIDLDHARLNLHINPDSTSNFDFLLDAFATDTTATTTPADTSALAINLDVINLNDVRVSFKDEAGGNLVETHIGQLSTTMDELNLEEQKYLVDNVELKNTWINIIQTKLAPESEPQPIAFDFGLNKVDLEKIRLRYENRVAEQRIEVDLGKANLTSDNIDLPNARVDLSNLDLHNSTIVYAQEKYKPSDSLAVNPAKIVRDLDESVEKKQGQPVNWVVTLGETDISGVNIKFDNFNTPAQPRGMDYDHLYFTDVVLQASDLSYSLNRTQAELKQLQLKEKSGFRVENFQANILFDSVETKLTNLDLKTGKSHIQRDLAMRYSSLDALAEKPGNTQLDLNIVDSRIAMQDVLYFMPELRSNPSFKSIANSTVQLSGDVQGTIDNMIVRNLRASGLNGTIVHVSGNIRNATDPDNLFLDLDVNQLQTTRATILALAPAGTIPPNIRIPERVSIEGVVEGSLTNFDARTRINSSIGNLVADVDMGKNDSFNATIKTGGFALDELFTDSLGLGTIAGTITAKGQGLTPETMVADVKADLSKFEYNNYTYKDIDLEADINKNLYAVKARTKDQNLDLALNGNFNLRNSEKPNYNFTLDLNQANLQALNLYAEPLSIKGKMKGNFTGADASTLSGTMDARQLVVQYDKKEYPVDSLLLTLKQQTGNTEVQVRSDVMAANMQFGNTLATLPTALMKHFSNYFDLQPDPPFPANLNLEDFAFDIDLRKPAIVTAFVPGLEQLQPSGPLTGSYDGETQTFKMDGSFSKIKYTDYTLNGLTLQVRGDREKMNYSADLTQLLSPSLRAKDVALTGAARDNDLLMRLSVAEDSTEAKFIVGGVLNSLGRGYRFSFNPEQLVINGDTWTVPEDNYLQFDTNFIYANNINLQHNNMALGLNSQGPVGPTAPLIATFKNFEIEYLTRSFQQSDSLMSGTINGEATLRNIMSDAPGFTSDITVTDFTYEGVPVGDLALVAGTAANNRYTIDARLTDEGNQMLIDGFIESQPNATLLNLTANISSINLKSLQGFTAGAVKNMDGSASGNLRITGTLADPNILGDINFNQAQFTITQLGSLYKLQNERMVFNENGISLPDFTLTDSLGNTLEVNGNIFTQNYTEYRFDLTASTDKFLALNSTAQDNDLYYGTVFIDADATIGGDFSVPVVESTVKILKGSDFTLVIPAAEVGAAERDGIVEFVNLNDSLTAIIGQKQADTTQITGFVGPDVSTRLTVTDDTPVTIILDPITGDNLVVKGNADPLFIGMTPSGQINMSGRYEITEGKYSMDFYDLVSRELDIEKGSYIAWTGDALQANMQVTAIYNVETAPMELVASQIGGTQDPVLRNQFTFQVFVNVEGEMLKPEISFDIQAAENQRGQLPREVATSLGNLRTDEAEMNKQVFSLLVLNRFMAPDPFTSSGGGFASTARNSLSQVMTDQLNNLTQRYAGGLGLELGVDSYEDYSSGSAQGRTDLNVALRQQFLNDRLTVRVGTDIGLEGGQREQSNMSAFGGDISVEYSLTEDGRLRIQAFQRNQYGDFLEGDVRATGAGLIYQREYDNFSDLFRDLQSRHIRERERQLEAAKKLEEDITK</sequence>
<comment type="caution">
    <text evidence="6">The sequence shown here is derived from an EMBL/GenBank/DDBJ whole genome shotgun (WGS) entry which is preliminary data.</text>
</comment>
<evidence type="ECO:0000256" key="1">
    <source>
        <dbReference type="ARBA" id="ARBA00004167"/>
    </source>
</evidence>
<reference evidence="6 7" key="1">
    <citation type="submission" date="2021-07" db="EMBL/GenBank/DDBJ databases">
        <authorList>
            <person name="Kim M.K."/>
        </authorList>
    </citation>
    <scope>NUCLEOTIDE SEQUENCE [LARGE SCALE GENOMIC DNA]</scope>
    <source>
        <strain evidence="6 7">HLY7-15</strain>
    </source>
</reference>
<dbReference type="EMBL" id="JAHWXQ010000001">
    <property type="protein sequence ID" value="MBW3363442.1"/>
    <property type="molecule type" value="Genomic_DNA"/>
</dbReference>
<keyword evidence="2" id="KW-0812">Transmembrane</keyword>
<evidence type="ECO:0000259" key="5">
    <source>
        <dbReference type="Pfam" id="PF04357"/>
    </source>
</evidence>
<comment type="subcellular location">
    <subcellularLocation>
        <location evidence="1">Membrane</location>
        <topology evidence="1">Single-pass membrane protein</topology>
    </subcellularLocation>
</comment>
<keyword evidence="4" id="KW-0472">Membrane</keyword>
<evidence type="ECO:0000256" key="4">
    <source>
        <dbReference type="ARBA" id="ARBA00023136"/>
    </source>
</evidence>
<name>A0ABS6X623_9BACT</name>
<proteinExistence type="predicted"/>
<accession>A0ABS6X623</accession>
<dbReference type="InterPro" id="IPR052894">
    <property type="entry name" value="AsmA-related"/>
</dbReference>
<evidence type="ECO:0000313" key="7">
    <source>
        <dbReference type="Proteomes" id="UP000774935"/>
    </source>
</evidence>